<dbReference type="EMBL" id="CM039172">
    <property type="protein sequence ID" value="KAH9779049.1"/>
    <property type="molecule type" value="Genomic_DNA"/>
</dbReference>
<dbReference type="Proteomes" id="UP000829398">
    <property type="component" value="Chromosome 3"/>
</dbReference>
<reference evidence="2" key="1">
    <citation type="journal article" date="2023" name="Hortic. Res.">
        <title>A chromosome-level phased genome enabling allele-level studies in sweet orange: a case study on citrus Huanglongbing tolerance.</title>
        <authorList>
            <person name="Wu B."/>
            <person name="Yu Q."/>
            <person name="Deng Z."/>
            <person name="Duan Y."/>
            <person name="Luo F."/>
            <person name="Gmitter F. Jr."/>
        </authorList>
    </citation>
    <scope>NUCLEOTIDE SEQUENCE [LARGE SCALE GENOMIC DNA]</scope>
    <source>
        <strain evidence="2">cv. Valencia</strain>
    </source>
</reference>
<evidence type="ECO:0000313" key="1">
    <source>
        <dbReference type="EMBL" id="KAH9779049.1"/>
    </source>
</evidence>
<evidence type="ECO:0000313" key="2">
    <source>
        <dbReference type="Proteomes" id="UP000829398"/>
    </source>
</evidence>
<keyword evidence="2" id="KW-1185">Reference proteome</keyword>
<accession>A0ACB8M084</accession>
<comment type="caution">
    <text evidence="1">The sequence shown here is derived from an EMBL/GenBank/DDBJ whole genome shotgun (WGS) entry which is preliminary data.</text>
</comment>
<name>A0ACB8M084_CITSI</name>
<protein>
    <submittedName>
        <fullName evidence="1">Retrovirus-related pol polyprotein from transposon RE1</fullName>
    </submittedName>
</protein>
<gene>
    <name evidence="1" type="ORF">KPL71_007567</name>
</gene>
<organism evidence="1 2">
    <name type="scientific">Citrus sinensis</name>
    <name type="common">Sweet orange</name>
    <name type="synonym">Citrus aurantium var. sinensis</name>
    <dbReference type="NCBI Taxonomy" id="2711"/>
    <lineage>
        <taxon>Eukaryota</taxon>
        <taxon>Viridiplantae</taxon>
        <taxon>Streptophyta</taxon>
        <taxon>Embryophyta</taxon>
        <taxon>Tracheophyta</taxon>
        <taxon>Spermatophyta</taxon>
        <taxon>Magnoliopsida</taxon>
        <taxon>eudicotyledons</taxon>
        <taxon>Gunneridae</taxon>
        <taxon>Pentapetalae</taxon>
        <taxon>rosids</taxon>
        <taxon>malvids</taxon>
        <taxon>Sapindales</taxon>
        <taxon>Rutaceae</taxon>
        <taxon>Aurantioideae</taxon>
        <taxon>Citrus</taxon>
    </lineage>
</organism>
<proteinExistence type="predicted"/>
<sequence>MHIFALIPLTINSITLGMSNSKKPIPQDPNIPIPKFRPFHTHPPNSCDLFSMNTPNGPTSTTFHSQSHDSHEPTSMHNPNIPLSIASSPTQPSPPNSNTHEPMQVCDIPLVDDQSLPTTTPETLSNSSIHELLPALKQKEWTNAMREELHALAKNGTWDLVPRESHHNVVGCKWVFRIKRNPDGSVARYKARLVAKRFNQRPGLDYTETFSPVIKPTTIRVVLSIAISSDWPINQLDVNNAFLHGHLDKEVFMSQPPGFIDPSRPHHVCRLQKSLYGLKQAPRTWFTELKNFILSQVYVDDLLITGNSMTLIHHVITALSHKFSIKDLGPLNFFLGVEVIPTSNGLFLSQQKYIRDLLARFNMESIKETTIPLSSTTHLILNDGSSPVDASRYRSLIGGMQYLSLTRPDVSYAINKLAQYMHSPRQTHWTTAKWLLRYLKHTVTYGLYLHRHRQLTLTAYSDFDWAGNRDDCTSILAYIIFLGGNPISWCSKKQRTVARSSTEAEHRSVASVVAELTWITNLLSELRLQLPLPPRLLCDNIGATYLCVNPVFHSRMKHLALDYHFVREKVSAGSLQVAHVSTNDQLADVLTKLLAKSRFALLRSKIGVTDGTILRGHKRIESISSLN</sequence>